<reference evidence="4" key="1">
    <citation type="journal article" date="2021" name="Proc. Natl. Acad. Sci. U.S.A.">
        <title>A Catalog of Tens of Thousands of Viruses from Human Metagenomes Reveals Hidden Associations with Chronic Diseases.</title>
        <authorList>
            <person name="Tisza M.J."/>
            <person name="Buck C.B."/>
        </authorList>
    </citation>
    <scope>NUCLEOTIDE SEQUENCE</scope>
    <source>
        <strain evidence="4">CtR0j7</strain>
    </source>
</reference>
<dbReference type="PANTHER" id="PTHR36924">
    <property type="entry name" value="ANTITOXIN HIGA-1"/>
    <property type="match status" value="1"/>
</dbReference>
<comment type="similarity">
    <text evidence="1">Belongs to the short-chain fatty acyl-CoA assimilation regulator (ScfR) family.</text>
</comment>
<dbReference type="Pfam" id="PF01381">
    <property type="entry name" value="HTH_3"/>
    <property type="match status" value="1"/>
</dbReference>
<evidence type="ECO:0000313" key="4">
    <source>
        <dbReference type="EMBL" id="DAD69496.1"/>
    </source>
</evidence>
<organism evidence="4">
    <name type="scientific">Siphoviridae sp. ctR0j7</name>
    <dbReference type="NCBI Taxonomy" id="2823580"/>
    <lineage>
        <taxon>Viruses</taxon>
        <taxon>Duplodnaviria</taxon>
        <taxon>Heunggongvirae</taxon>
        <taxon>Uroviricota</taxon>
        <taxon>Caudoviricetes</taxon>
    </lineage>
</organism>
<sequence>MCCQQPSRFKGCQVSRFFWAATKHQNRPKTPFIFRNNRRQNSCNQHRGNIMNNQQLLPAEPIHAGALLKAELAARNWTQGDLADIICRPQKTINQIITGKLGITPDTAMQLAQAFNISAETWLNWQARYQLSQIEQDKYADISRRAILYQNYPIKDMIKRGWIHAGQTLDDLEAAVKAFFQISDIQQPSTFQFAAKQNAAAYHQSISITNIAWLHKAKQLAQSQITTGKFNKQAAKLAVEKLSALLLSPEEIRHVPKILSESGIKFVVIESLPNSKLDAACFWLDSQTPVIALTLRYDRIDNFWFTLRHELEHVLNGDGQNMPILDEDLGTPSEALPVEEQRANEAAANFCVPTAKLDSYIIRAGAYIFAEKKIIAFAGVNKIHTGLVVGQLHNRTGKYQQLRKHLVPIRQFVLNGATYDGWDLVNGD</sequence>
<dbReference type="InterPro" id="IPR013430">
    <property type="entry name" value="Toxin_antidote_HigA"/>
</dbReference>
<dbReference type="SUPFAM" id="SSF47413">
    <property type="entry name" value="lambda repressor-like DNA-binding domains"/>
    <property type="match status" value="1"/>
</dbReference>
<name>A0A8S5LHZ9_9CAUD</name>
<feature type="domain" description="HTH cro/C1-type" evidence="3">
    <location>
        <begin position="68"/>
        <end position="122"/>
    </location>
</feature>
<dbReference type="GO" id="GO:0003677">
    <property type="term" value="F:DNA binding"/>
    <property type="evidence" value="ECO:0007669"/>
    <property type="project" value="UniProtKB-KW"/>
</dbReference>
<evidence type="ECO:0000256" key="1">
    <source>
        <dbReference type="ARBA" id="ARBA00007227"/>
    </source>
</evidence>
<keyword evidence="2" id="KW-0238">DNA-binding</keyword>
<dbReference type="EMBL" id="BK014722">
    <property type="protein sequence ID" value="DAD69496.1"/>
    <property type="molecule type" value="Genomic_DNA"/>
</dbReference>
<dbReference type="InterPro" id="IPR010982">
    <property type="entry name" value="Lambda_DNA-bd_dom_sf"/>
</dbReference>
<protein>
    <submittedName>
        <fullName evidence="4">Plasmid maintenance system antidote protein</fullName>
    </submittedName>
</protein>
<dbReference type="InterPro" id="IPR001387">
    <property type="entry name" value="Cro/C1-type_HTH"/>
</dbReference>
<dbReference type="Pfam" id="PF06114">
    <property type="entry name" value="Peptidase_M78"/>
    <property type="match status" value="1"/>
</dbReference>
<accession>A0A8S5LHZ9</accession>
<evidence type="ECO:0000256" key="2">
    <source>
        <dbReference type="ARBA" id="ARBA00023125"/>
    </source>
</evidence>
<dbReference type="CDD" id="cd00093">
    <property type="entry name" value="HTH_XRE"/>
    <property type="match status" value="1"/>
</dbReference>
<dbReference type="InterPro" id="IPR010359">
    <property type="entry name" value="IrrE_HExxH"/>
</dbReference>
<dbReference type="Gene3D" id="1.10.260.40">
    <property type="entry name" value="lambda repressor-like DNA-binding domains"/>
    <property type="match status" value="1"/>
</dbReference>
<dbReference type="PROSITE" id="PS50943">
    <property type="entry name" value="HTH_CROC1"/>
    <property type="match status" value="1"/>
</dbReference>
<dbReference type="SMART" id="SM00530">
    <property type="entry name" value="HTH_XRE"/>
    <property type="match status" value="1"/>
</dbReference>
<dbReference type="NCBIfam" id="TIGR02607">
    <property type="entry name" value="antidote_HigA"/>
    <property type="match status" value="1"/>
</dbReference>
<proteinExistence type="inferred from homology"/>
<dbReference type="PANTHER" id="PTHR36924:SF1">
    <property type="entry name" value="ANTITOXIN HIGA-1"/>
    <property type="match status" value="1"/>
</dbReference>
<evidence type="ECO:0000259" key="3">
    <source>
        <dbReference type="PROSITE" id="PS50943"/>
    </source>
</evidence>